<sequence length="77" mass="8784">MNGQSNSVDHDMVGRLSTIDTQMMMQKDADVLYKCSREPDKNDISSPTVTLSSTPQDTAFMTEENMKKIHMPKRIEF</sequence>
<gene>
    <name evidence="1" type="ORF">FRACYDRAFT_267738</name>
</gene>
<dbReference type="AlphaFoldDB" id="A0A1E7FRE2"/>
<keyword evidence="2" id="KW-1185">Reference proteome</keyword>
<reference evidence="1 2" key="1">
    <citation type="submission" date="2016-09" db="EMBL/GenBank/DDBJ databases">
        <title>Extensive genetic diversity and differential bi-allelic expression allows diatom success in the polar Southern Ocean.</title>
        <authorList>
            <consortium name="DOE Joint Genome Institute"/>
            <person name="Mock T."/>
            <person name="Otillar R.P."/>
            <person name="Strauss J."/>
            <person name="Dupont C."/>
            <person name="Frickenhaus S."/>
            <person name="Maumus F."/>
            <person name="Mcmullan M."/>
            <person name="Sanges R."/>
            <person name="Schmutz J."/>
            <person name="Toseland A."/>
            <person name="Valas R."/>
            <person name="Veluchamy A."/>
            <person name="Ward B.J."/>
            <person name="Allen A."/>
            <person name="Barry K."/>
            <person name="Falciatore A."/>
            <person name="Ferrante M."/>
            <person name="Fortunato A.E."/>
            <person name="Gloeckner G."/>
            <person name="Gruber A."/>
            <person name="Hipkin R."/>
            <person name="Janech M."/>
            <person name="Kroth P."/>
            <person name="Leese F."/>
            <person name="Lindquist E."/>
            <person name="Lyon B.R."/>
            <person name="Martin J."/>
            <person name="Mayer C."/>
            <person name="Parker M."/>
            <person name="Quesneville H."/>
            <person name="Raymond J."/>
            <person name="Uhlig C."/>
            <person name="Valentin K.U."/>
            <person name="Worden A.Z."/>
            <person name="Armbrust E.V."/>
            <person name="Bowler C."/>
            <person name="Green B."/>
            <person name="Moulton V."/>
            <person name="Van Oosterhout C."/>
            <person name="Grigoriev I."/>
        </authorList>
    </citation>
    <scope>NUCLEOTIDE SEQUENCE [LARGE SCALE GENOMIC DNA]</scope>
    <source>
        <strain evidence="1 2">CCMP1102</strain>
    </source>
</reference>
<organism evidence="1 2">
    <name type="scientific">Fragilariopsis cylindrus CCMP1102</name>
    <dbReference type="NCBI Taxonomy" id="635003"/>
    <lineage>
        <taxon>Eukaryota</taxon>
        <taxon>Sar</taxon>
        <taxon>Stramenopiles</taxon>
        <taxon>Ochrophyta</taxon>
        <taxon>Bacillariophyta</taxon>
        <taxon>Bacillariophyceae</taxon>
        <taxon>Bacillariophycidae</taxon>
        <taxon>Bacillariales</taxon>
        <taxon>Bacillariaceae</taxon>
        <taxon>Fragilariopsis</taxon>
    </lineage>
</organism>
<accession>A0A1E7FRE2</accession>
<dbReference type="EMBL" id="KV784354">
    <property type="protein sequence ID" value="OEU20729.1"/>
    <property type="molecule type" value="Genomic_DNA"/>
</dbReference>
<name>A0A1E7FRE2_9STRA</name>
<evidence type="ECO:0000313" key="1">
    <source>
        <dbReference type="EMBL" id="OEU20729.1"/>
    </source>
</evidence>
<dbReference type="KEGG" id="fcy:FRACYDRAFT_267738"/>
<protein>
    <submittedName>
        <fullName evidence="1">Uncharacterized protein</fullName>
    </submittedName>
</protein>
<dbReference type="Proteomes" id="UP000095751">
    <property type="component" value="Unassembled WGS sequence"/>
</dbReference>
<proteinExistence type="predicted"/>
<evidence type="ECO:0000313" key="2">
    <source>
        <dbReference type="Proteomes" id="UP000095751"/>
    </source>
</evidence>
<dbReference type="InParanoid" id="A0A1E7FRE2"/>